<dbReference type="EMBL" id="MJEQ01037189">
    <property type="protein sequence ID" value="OIT00739.1"/>
    <property type="molecule type" value="Genomic_DNA"/>
</dbReference>
<dbReference type="Proteomes" id="UP000187609">
    <property type="component" value="Unassembled WGS sequence"/>
</dbReference>
<dbReference type="OMA" id="KYWATES"/>
<accession>A0A1J6IPH2</accession>
<organism evidence="2 3">
    <name type="scientific">Nicotiana attenuata</name>
    <name type="common">Coyote tobacco</name>
    <dbReference type="NCBI Taxonomy" id="49451"/>
    <lineage>
        <taxon>Eukaryota</taxon>
        <taxon>Viridiplantae</taxon>
        <taxon>Streptophyta</taxon>
        <taxon>Embryophyta</taxon>
        <taxon>Tracheophyta</taxon>
        <taxon>Spermatophyta</taxon>
        <taxon>Magnoliopsida</taxon>
        <taxon>eudicotyledons</taxon>
        <taxon>Gunneridae</taxon>
        <taxon>Pentapetalae</taxon>
        <taxon>asterids</taxon>
        <taxon>lamiids</taxon>
        <taxon>Solanales</taxon>
        <taxon>Solanaceae</taxon>
        <taxon>Nicotianoideae</taxon>
        <taxon>Nicotianeae</taxon>
        <taxon>Nicotiana</taxon>
    </lineage>
</organism>
<feature type="non-terminal residue" evidence="2">
    <location>
        <position position="1"/>
    </location>
</feature>
<reference evidence="2" key="1">
    <citation type="submission" date="2016-11" db="EMBL/GenBank/DDBJ databases">
        <title>The genome of Nicotiana attenuata.</title>
        <authorList>
            <person name="Xu S."/>
            <person name="Brockmoeller T."/>
            <person name="Gaquerel E."/>
            <person name="Navarro A."/>
            <person name="Kuhl H."/>
            <person name="Gase K."/>
            <person name="Ling Z."/>
            <person name="Zhou W."/>
            <person name="Kreitzer C."/>
            <person name="Stanke M."/>
            <person name="Tang H."/>
            <person name="Lyons E."/>
            <person name="Pandey P."/>
            <person name="Pandey S.P."/>
            <person name="Timmermann B."/>
            <person name="Baldwin I.T."/>
        </authorList>
    </citation>
    <scope>NUCLEOTIDE SEQUENCE [LARGE SCALE GENOMIC DNA]</scope>
    <source>
        <strain evidence="2">UT</strain>
    </source>
</reference>
<feature type="non-terminal residue" evidence="2">
    <location>
        <position position="351"/>
    </location>
</feature>
<protein>
    <recommendedName>
        <fullName evidence="4">Transposase, Ptta/En/Spm, plant</fullName>
    </recommendedName>
</protein>
<evidence type="ECO:0000256" key="1">
    <source>
        <dbReference type="SAM" id="MobiDB-lite"/>
    </source>
</evidence>
<comment type="caution">
    <text evidence="2">The sequence shown here is derived from an EMBL/GenBank/DDBJ whole genome shotgun (WGS) entry which is preliminary data.</text>
</comment>
<dbReference type="Gramene" id="OIT00739">
    <property type="protein sequence ID" value="OIT00739"/>
    <property type="gene ID" value="A4A49_59811"/>
</dbReference>
<feature type="compositionally biased region" description="Polar residues" evidence="1">
    <location>
        <begin position="9"/>
        <end position="18"/>
    </location>
</feature>
<evidence type="ECO:0000313" key="3">
    <source>
        <dbReference type="Proteomes" id="UP000187609"/>
    </source>
</evidence>
<dbReference type="STRING" id="49451.A0A1J6IPH2"/>
<sequence>LRSSKEHLSNSIEGQQLEASEHPSVEAHIQTEACPYVEQPVERQAQMDSTTIAANEQKRGRTKMYTVHGRQERQLIVLNEFNQPIGPSKAVVKELGSFLGTLARNATLCPLDKFDWRKMDTKDDLWKYTKEKYDIPDAAKTWALEAIHTAWRRYKSQLKKDHYDTYVNDEIRIKKRPAYVPESQFKGLLKYWNSEAVQEKEKETLEGISLEELFVATRKRKPGRSYKEPDEDTISKIAEMKKIESKQSGEGSQSVNAFASVMGAEHPGRLRLYGRGMAERMEEKLQKKFEEQKEAIRQKIVADVLAKLQHLIPTLQVDPNMLATISTRSPGEACSATRTQPIHKPPIGTNH</sequence>
<feature type="region of interest" description="Disordered" evidence="1">
    <location>
        <begin position="1"/>
        <end position="25"/>
    </location>
</feature>
<dbReference type="AlphaFoldDB" id="A0A1J6IPH2"/>
<dbReference type="PANTHER" id="PTHR33144:SF35">
    <property type="entry name" value="TRANSPOSASE, PTTA_EN_SPM, PLANT-RELATED"/>
    <property type="match status" value="1"/>
</dbReference>
<feature type="region of interest" description="Disordered" evidence="1">
    <location>
        <begin position="328"/>
        <end position="351"/>
    </location>
</feature>
<evidence type="ECO:0008006" key="4">
    <source>
        <dbReference type="Google" id="ProtNLM"/>
    </source>
</evidence>
<evidence type="ECO:0000313" key="2">
    <source>
        <dbReference type="EMBL" id="OIT00739.1"/>
    </source>
</evidence>
<proteinExistence type="predicted"/>
<gene>
    <name evidence="2" type="ORF">A4A49_59811</name>
</gene>
<name>A0A1J6IPH2_NICAT</name>
<keyword evidence="3" id="KW-1185">Reference proteome</keyword>
<dbReference type="PANTHER" id="PTHR33144">
    <property type="entry name" value="OS10G0409366 PROTEIN-RELATED"/>
    <property type="match status" value="1"/>
</dbReference>